<dbReference type="RefSeq" id="WP_331721888.1">
    <property type="nucleotide sequence ID" value="NZ_FRBG01000008.1"/>
</dbReference>
<dbReference type="Pfam" id="PF01976">
    <property type="entry name" value="DUF116"/>
    <property type="match status" value="1"/>
</dbReference>
<evidence type="ECO:0008006" key="6">
    <source>
        <dbReference type="Google" id="ProtNLM"/>
    </source>
</evidence>
<dbReference type="PANTHER" id="PTHR43801:SF1">
    <property type="entry name" value="POLYPRENYL SYNTHETASE"/>
    <property type="match status" value="1"/>
</dbReference>
<dbReference type="Proteomes" id="UP000092605">
    <property type="component" value="Unassembled WGS sequence"/>
</dbReference>
<feature type="transmembrane region" description="Helical" evidence="1">
    <location>
        <begin position="6"/>
        <end position="31"/>
    </location>
</feature>
<name>A0A150FRD4_CLOPD</name>
<reference evidence="2 4" key="1">
    <citation type="submission" date="2016-02" db="EMBL/GenBank/DDBJ databases">
        <title>Draft genome sequence for Clostridium paradoxum JW-YL-7.</title>
        <authorList>
            <person name="Utturkar S.M."/>
            <person name="Lancaster A."/>
            <person name="Poole F.L."/>
            <person name="Adams M.W."/>
            <person name="Brown S.D."/>
        </authorList>
    </citation>
    <scope>NUCLEOTIDE SEQUENCE [LARGE SCALE GENOMIC DNA]</scope>
    <source>
        <strain evidence="2 4">JW-YL-7</strain>
    </source>
</reference>
<evidence type="ECO:0000256" key="1">
    <source>
        <dbReference type="SAM" id="Phobius"/>
    </source>
</evidence>
<evidence type="ECO:0000313" key="5">
    <source>
        <dbReference type="Proteomes" id="UP000323392"/>
    </source>
</evidence>
<dbReference type="AlphaFoldDB" id="A0A150FRD4"/>
<reference evidence="3 5" key="2">
    <citation type="submission" date="2016-11" db="EMBL/GenBank/DDBJ databases">
        <authorList>
            <person name="Varghese N."/>
            <person name="Submissions S."/>
        </authorList>
    </citation>
    <scope>NUCLEOTIDE SEQUENCE [LARGE SCALE GENOMIC DNA]</scope>
    <source>
        <strain evidence="3 5">DSM 7308</strain>
    </source>
</reference>
<sequence>MNNDRINVFLILMAVLGVKVTLLLLFINYLLSNKGELLDIFFVIFNTLSIAILGIIIFSVIVSYSILYRENVNKYLMKINFKLVKAMYPLIINICKFLKISKNDVRNTYIHLNNIYIYSNNYNLNPEDIMILTPHCIQKGSCKHKITNRIQNCIRCKGCDVSDLLDIKEKYKVKVFVATGGTLARKIIKENRPKAIIAVACERDLTSGIQDVEKIPVIGILNERPNGPCLDTKVDIEKIENAINFFLGGV</sequence>
<proteinExistence type="predicted"/>
<dbReference type="Proteomes" id="UP000323392">
    <property type="component" value="Unassembled WGS sequence"/>
</dbReference>
<organism evidence="2 4">
    <name type="scientific">Alkalithermobacter thermoalcaliphilus JW-YL-7 = DSM 7308</name>
    <dbReference type="NCBI Taxonomy" id="1121328"/>
    <lineage>
        <taxon>Bacteria</taxon>
        <taxon>Bacillati</taxon>
        <taxon>Bacillota</taxon>
        <taxon>Clostridia</taxon>
        <taxon>Peptostreptococcales</taxon>
        <taxon>Tepidibacteraceae</taxon>
        <taxon>Alkalithermobacter</taxon>
    </lineage>
</organism>
<protein>
    <recommendedName>
        <fullName evidence="6">DUF116 domain-containing protein</fullName>
    </recommendedName>
</protein>
<dbReference type="PIRSF" id="PIRSF006594">
    <property type="entry name" value="UCP006594"/>
    <property type="match status" value="1"/>
</dbReference>
<keyword evidence="1" id="KW-1133">Transmembrane helix</keyword>
<dbReference type="STRING" id="1121328.JWYL7_0675"/>
<dbReference type="PANTHER" id="PTHR43801">
    <property type="entry name" value="NUCLEOTIDE-BINDING PROTEIN-RELATED"/>
    <property type="match status" value="1"/>
</dbReference>
<accession>A0A150FRD4</accession>
<keyword evidence="1" id="KW-0812">Transmembrane</keyword>
<keyword evidence="5" id="KW-1185">Reference proteome</keyword>
<evidence type="ECO:0000313" key="4">
    <source>
        <dbReference type="Proteomes" id="UP000092605"/>
    </source>
</evidence>
<comment type="caution">
    <text evidence="2">The sequence shown here is derived from an EMBL/GenBank/DDBJ whole genome shotgun (WGS) entry which is preliminary data.</text>
</comment>
<dbReference type="EMBL" id="LSFY01000001">
    <property type="protein sequence ID" value="KXZ39600.1"/>
    <property type="molecule type" value="Genomic_DNA"/>
</dbReference>
<evidence type="ECO:0000313" key="2">
    <source>
        <dbReference type="EMBL" id="KXZ39600.1"/>
    </source>
</evidence>
<dbReference type="InterPro" id="IPR002829">
    <property type="entry name" value="DUF116"/>
</dbReference>
<gene>
    <name evidence="2" type="ORF">JWYL7_0675</name>
    <name evidence="3" type="ORF">SAMN05661008_01207</name>
</gene>
<keyword evidence="1" id="KW-0472">Membrane</keyword>
<dbReference type="PATRIC" id="fig|1121328.3.peg.679"/>
<dbReference type="EMBL" id="FRBG01000008">
    <property type="protein sequence ID" value="SHK96464.1"/>
    <property type="molecule type" value="Genomic_DNA"/>
</dbReference>
<evidence type="ECO:0000313" key="3">
    <source>
        <dbReference type="EMBL" id="SHK96464.1"/>
    </source>
</evidence>
<feature type="transmembrane region" description="Helical" evidence="1">
    <location>
        <begin position="43"/>
        <end position="67"/>
    </location>
</feature>